<gene>
    <name evidence="2" type="ORF">V6R90_05320</name>
</gene>
<feature type="domain" description="Flavodoxin-like" evidence="1">
    <location>
        <begin position="20"/>
        <end position="197"/>
    </location>
</feature>
<dbReference type="Gene3D" id="3.40.50.360">
    <property type="match status" value="1"/>
</dbReference>
<dbReference type="InterPro" id="IPR008254">
    <property type="entry name" value="Flavodoxin/NO_synth"/>
</dbReference>
<evidence type="ECO:0000313" key="2">
    <source>
        <dbReference type="EMBL" id="MEQ7846692.1"/>
    </source>
</evidence>
<dbReference type="InterPro" id="IPR029039">
    <property type="entry name" value="Flavoprotein-like_sf"/>
</dbReference>
<organism evidence="2 3">
    <name type="scientific">Nocardioides kribbensis</name>
    <dbReference type="NCBI Taxonomy" id="305517"/>
    <lineage>
        <taxon>Bacteria</taxon>
        <taxon>Bacillati</taxon>
        <taxon>Actinomycetota</taxon>
        <taxon>Actinomycetes</taxon>
        <taxon>Propionibacteriales</taxon>
        <taxon>Nocardioidaceae</taxon>
        <taxon>Nocardioides</taxon>
    </lineage>
</organism>
<dbReference type="RefSeq" id="WP_349804007.1">
    <property type="nucleotide sequence ID" value="NZ_JBEGDP010000003.1"/>
</dbReference>
<protein>
    <recommendedName>
        <fullName evidence="1">Flavodoxin-like domain-containing protein</fullName>
    </recommendedName>
</protein>
<dbReference type="Proteomes" id="UP001482520">
    <property type="component" value="Unassembled WGS sequence"/>
</dbReference>
<keyword evidence="3" id="KW-1185">Reference proteome</keyword>
<accession>A0ABV1NW12</accession>
<dbReference type="EMBL" id="JBEGDP010000003">
    <property type="protein sequence ID" value="MEQ7846692.1"/>
    <property type="molecule type" value="Genomic_DNA"/>
</dbReference>
<proteinExistence type="predicted"/>
<evidence type="ECO:0000313" key="3">
    <source>
        <dbReference type="Proteomes" id="UP001482520"/>
    </source>
</evidence>
<dbReference type="SUPFAM" id="SSF52218">
    <property type="entry name" value="Flavoproteins"/>
    <property type="match status" value="1"/>
</dbReference>
<evidence type="ECO:0000259" key="1">
    <source>
        <dbReference type="PROSITE" id="PS50902"/>
    </source>
</evidence>
<comment type="caution">
    <text evidence="2">The sequence shown here is derived from an EMBL/GenBank/DDBJ whole genome shotgun (WGS) entry which is preliminary data.</text>
</comment>
<reference evidence="2 3" key="1">
    <citation type="submission" date="2024-02" db="EMBL/GenBank/DDBJ databases">
        <title>Full genome sequence of Nocardioides kribbensis.</title>
        <authorList>
            <person name="Poletto B.L."/>
            <person name="Silva G."/>
            <person name="Galante D."/>
            <person name="Campos K.R."/>
            <person name="Santos M.B.N."/>
            <person name="Sacchi C.T."/>
        </authorList>
    </citation>
    <scope>NUCLEOTIDE SEQUENCE [LARGE SCALE GENOMIC DNA]</scope>
    <source>
        <strain evidence="2 3">O4R</strain>
    </source>
</reference>
<sequence length="197" mass="21006">MDRPDPAPDQARDRGRGARALVAHESMFGNTRLVADAVAHGLERAGVSTDVVDVAEAGAVGPTVPDYDVLVVGAPTHAFSPSRASSRAQAIEQGAPLDHEERGMREWLAEVPEPPPGAHHAATFDTRVTTVRHLPGSAAVKAARILRRHHYLVEDAPRSFYVEDLQGPLVAGEVDRAEEWGAELGAAQVARGRSPRA</sequence>
<name>A0ABV1NW12_9ACTN</name>
<dbReference type="PROSITE" id="PS50902">
    <property type="entry name" value="FLAVODOXIN_LIKE"/>
    <property type="match status" value="1"/>
</dbReference>